<sequence>MEIFTIAAWEIWKIRNGKIFEEQQPTLRLWIVKLKEQVLLHLHRVPEGLKQSIVQ</sequence>
<evidence type="ECO:0000313" key="1">
    <source>
        <dbReference type="EMBL" id="JAD54144.1"/>
    </source>
</evidence>
<organism evidence="1">
    <name type="scientific">Arundo donax</name>
    <name type="common">Giant reed</name>
    <name type="synonym">Donax arundinaceus</name>
    <dbReference type="NCBI Taxonomy" id="35708"/>
    <lineage>
        <taxon>Eukaryota</taxon>
        <taxon>Viridiplantae</taxon>
        <taxon>Streptophyta</taxon>
        <taxon>Embryophyta</taxon>
        <taxon>Tracheophyta</taxon>
        <taxon>Spermatophyta</taxon>
        <taxon>Magnoliopsida</taxon>
        <taxon>Liliopsida</taxon>
        <taxon>Poales</taxon>
        <taxon>Poaceae</taxon>
        <taxon>PACMAD clade</taxon>
        <taxon>Arundinoideae</taxon>
        <taxon>Arundineae</taxon>
        <taxon>Arundo</taxon>
    </lineage>
</organism>
<name>A0A0A9AR02_ARUDO</name>
<dbReference type="EMBL" id="GBRH01243751">
    <property type="protein sequence ID" value="JAD54144.1"/>
    <property type="molecule type" value="Transcribed_RNA"/>
</dbReference>
<proteinExistence type="predicted"/>
<accession>A0A0A9AR02</accession>
<reference evidence="1" key="2">
    <citation type="journal article" date="2015" name="Data Brief">
        <title>Shoot transcriptome of the giant reed, Arundo donax.</title>
        <authorList>
            <person name="Barrero R.A."/>
            <person name="Guerrero F.D."/>
            <person name="Moolhuijzen P."/>
            <person name="Goolsby J.A."/>
            <person name="Tidwell J."/>
            <person name="Bellgard S.E."/>
            <person name="Bellgard M.I."/>
        </authorList>
    </citation>
    <scope>NUCLEOTIDE SEQUENCE</scope>
    <source>
        <tissue evidence="1">Shoot tissue taken approximately 20 cm above the soil surface</tissue>
    </source>
</reference>
<protein>
    <submittedName>
        <fullName evidence="1">Uncharacterized protein</fullName>
    </submittedName>
</protein>
<reference evidence="1" key="1">
    <citation type="submission" date="2014-09" db="EMBL/GenBank/DDBJ databases">
        <authorList>
            <person name="Magalhaes I.L.F."/>
            <person name="Oliveira U."/>
            <person name="Santos F.R."/>
            <person name="Vidigal T.H.D.A."/>
            <person name="Brescovit A.D."/>
            <person name="Santos A.J."/>
        </authorList>
    </citation>
    <scope>NUCLEOTIDE SEQUENCE</scope>
    <source>
        <tissue evidence="1">Shoot tissue taken approximately 20 cm above the soil surface</tissue>
    </source>
</reference>
<dbReference type="AlphaFoldDB" id="A0A0A9AR02"/>